<dbReference type="RefSeq" id="WP_262996302.1">
    <property type="nucleotide sequence ID" value="NZ_JAOTJC010000016.1"/>
</dbReference>
<comment type="caution">
    <text evidence="3">The sequence shown here is derived from an EMBL/GenBank/DDBJ whole genome shotgun (WGS) entry which is preliminary data.</text>
</comment>
<proteinExistence type="predicted"/>
<keyword evidence="1" id="KW-0812">Transmembrane</keyword>
<dbReference type="Pfam" id="PF09990">
    <property type="entry name" value="DUF2231"/>
    <property type="match status" value="1"/>
</dbReference>
<reference evidence="4" key="1">
    <citation type="submission" date="2023-07" db="EMBL/GenBank/DDBJ databases">
        <title>Study on multiphase classification of strain Alteromonas salexigens isolated from the Yellow Sea.</title>
        <authorList>
            <person name="Sun L."/>
        </authorList>
    </citation>
    <scope>NUCLEOTIDE SEQUENCE [LARGE SCALE GENOMIC DNA]</scope>
    <source>
        <strain evidence="4">ASW11-19</strain>
    </source>
</reference>
<sequence>MANQKISSRAAINGHPLHPALIHFPIVSLYFLVVTDIAYVITSNPFWAKASYWLAALGLGLGTLASIAGAIDVIFVRMIRHIVAATAHALLAVMTLSLTALNLILRWGDDPAAYIMPWGLFVGILAAVLVSITGLLGAQLVYEYAVGVDVPLKDESHKGH</sequence>
<evidence type="ECO:0000313" key="4">
    <source>
        <dbReference type="Proteomes" id="UP001209257"/>
    </source>
</evidence>
<accession>A0ABT2VSC5</accession>
<dbReference type="EMBL" id="JAOTJC010000016">
    <property type="protein sequence ID" value="MCU7556035.1"/>
    <property type="molecule type" value="Genomic_DNA"/>
</dbReference>
<evidence type="ECO:0000313" key="3">
    <source>
        <dbReference type="EMBL" id="MCU7556035.1"/>
    </source>
</evidence>
<protein>
    <submittedName>
        <fullName evidence="3">DUF2231 domain-containing protein</fullName>
    </submittedName>
</protein>
<feature type="transmembrane region" description="Helical" evidence="1">
    <location>
        <begin position="53"/>
        <end position="75"/>
    </location>
</feature>
<keyword evidence="4" id="KW-1185">Reference proteome</keyword>
<feature type="transmembrane region" description="Helical" evidence="1">
    <location>
        <begin position="21"/>
        <end position="41"/>
    </location>
</feature>
<organism evidence="3 4">
    <name type="scientific">Alteromonas salexigens</name>
    <dbReference type="NCBI Taxonomy" id="2982530"/>
    <lineage>
        <taxon>Bacteria</taxon>
        <taxon>Pseudomonadati</taxon>
        <taxon>Pseudomonadota</taxon>
        <taxon>Gammaproteobacteria</taxon>
        <taxon>Alteromonadales</taxon>
        <taxon>Alteromonadaceae</taxon>
        <taxon>Alteromonas/Salinimonas group</taxon>
        <taxon>Alteromonas</taxon>
    </lineage>
</organism>
<keyword evidence="1" id="KW-1133">Transmembrane helix</keyword>
<feature type="transmembrane region" description="Helical" evidence="1">
    <location>
        <begin position="111"/>
        <end position="136"/>
    </location>
</feature>
<dbReference type="Proteomes" id="UP001209257">
    <property type="component" value="Unassembled WGS sequence"/>
</dbReference>
<evidence type="ECO:0000256" key="1">
    <source>
        <dbReference type="SAM" id="Phobius"/>
    </source>
</evidence>
<evidence type="ECO:0000259" key="2">
    <source>
        <dbReference type="Pfam" id="PF09990"/>
    </source>
</evidence>
<feature type="transmembrane region" description="Helical" evidence="1">
    <location>
        <begin position="82"/>
        <end position="105"/>
    </location>
</feature>
<dbReference type="InterPro" id="IPR019251">
    <property type="entry name" value="DUF2231_TM"/>
</dbReference>
<name>A0ABT2VSC5_9ALTE</name>
<keyword evidence="1" id="KW-0472">Membrane</keyword>
<feature type="domain" description="DUF2231" evidence="2">
    <location>
        <begin position="14"/>
        <end position="149"/>
    </location>
</feature>
<gene>
    <name evidence="3" type="ORF">OCL06_15700</name>
</gene>